<feature type="region of interest" description="Disordered" evidence="3">
    <location>
        <begin position="658"/>
        <end position="679"/>
    </location>
</feature>
<evidence type="ECO:0000256" key="2">
    <source>
        <dbReference type="ARBA" id="ARBA00023002"/>
    </source>
</evidence>
<feature type="compositionally biased region" description="Basic and acidic residues" evidence="3">
    <location>
        <begin position="382"/>
        <end position="418"/>
    </location>
</feature>
<feature type="compositionally biased region" description="Low complexity" evidence="3">
    <location>
        <begin position="556"/>
        <end position="573"/>
    </location>
</feature>
<protein>
    <recommendedName>
        <fullName evidence="5">UBL3-like ubiquitin domain-containing protein</fullName>
    </recommendedName>
</protein>
<evidence type="ECO:0000313" key="6">
    <source>
        <dbReference type="EMBL" id="KAB8760599.1"/>
    </source>
</evidence>
<evidence type="ECO:0000256" key="4">
    <source>
        <dbReference type="SAM" id="Phobius"/>
    </source>
</evidence>
<name>A0A5N6L4F3_9ROSI</name>
<keyword evidence="4" id="KW-0812">Transmembrane</keyword>
<organism evidence="6 7">
    <name type="scientific">Carpinus fangiana</name>
    <dbReference type="NCBI Taxonomy" id="176857"/>
    <lineage>
        <taxon>Eukaryota</taxon>
        <taxon>Viridiplantae</taxon>
        <taxon>Streptophyta</taxon>
        <taxon>Embryophyta</taxon>
        <taxon>Tracheophyta</taxon>
        <taxon>Spermatophyta</taxon>
        <taxon>Magnoliopsida</taxon>
        <taxon>eudicotyledons</taxon>
        <taxon>Gunneridae</taxon>
        <taxon>Pentapetalae</taxon>
        <taxon>rosids</taxon>
        <taxon>fabids</taxon>
        <taxon>Fagales</taxon>
        <taxon>Betulaceae</taxon>
        <taxon>Carpinus</taxon>
    </lineage>
</organism>
<comment type="caution">
    <text evidence="6">The sequence shown here is derived from an EMBL/GenBank/DDBJ whole genome shotgun (WGS) entry which is preliminary data.</text>
</comment>
<dbReference type="SUPFAM" id="SSF51735">
    <property type="entry name" value="NAD(P)-binding Rossmann-fold domains"/>
    <property type="match status" value="1"/>
</dbReference>
<keyword evidence="4" id="KW-1133">Transmembrane helix</keyword>
<dbReference type="Pfam" id="PF00106">
    <property type="entry name" value="adh_short"/>
    <property type="match status" value="1"/>
</dbReference>
<evidence type="ECO:0000259" key="5">
    <source>
        <dbReference type="Pfam" id="PF13881"/>
    </source>
</evidence>
<feature type="region of interest" description="Disordered" evidence="3">
    <location>
        <begin position="744"/>
        <end position="788"/>
    </location>
</feature>
<dbReference type="PRINTS" id="PR00081">
    <property type="entry name" value="GDHRDH"/>
</dbReference>
<dbReference type="Gene3D" id="3.40.50.720">
    <property type="entry name" value="NAD(P)-binding Rossmann-like Domain"/>
    <property type="match status" value="1"/>
</dbReference>
<dbReference type="InterPro" id="IPR029071">
    <property type="entry name" value="Ubiquitin-like_domsf"/>
</dbReference>
<feature type="domain" description="UBL3-like ubiquitin" evidence="5">
    <location>
        <begin position="686"/>
        <end position="751"/>
    </location>
</feature>
<dbReference type="Proteomes" id="UP000327013">
    <property type="component" value="Unassembled WGS sequence"/>
</dbReference>
<keyword evidence="7" id="KW-1185">Reference proteome</keyword>
<comment type="similarity">
    <text evidence="1">Belongs to the short-chain dehydrogenases/reductases (SDR) family.</text>
</comment>
<dbReference type="AlphaFoldDB" id="A0A5N6L4F3"/>
<dbReference type="PANTHER" id="PTHR24320:SF285">
    <property type="entry name" value="RETINOL DEHYDROGENASE 14"/>
    <property type="match status" value="1"/>
</dbReference>
<sequence length="905" mass="98548">MPVPIIVQTLSGGFDEIPYGWTVVNFVLRVGPWIVAVVLLKIWFGGARNRAERNMHSKVVIMTGGTSGIGAAVARDLAERGAQLVLLVQQELTDPFLVDYIMDLRTQTSNELIMAEHVDLGSLHSIRKFATKWIDNAPPRRLDMIVLCANTLTPSRGYVAGTGDGVEATYGINYLANFHLLSILSPAIRAQPPDRDVRILFGACSSYVTSPMLDDKVLSVPRVPPTPAVGKKITSAQSQLVAANPSAAYSASKLQLMTFAHALQKHLSDFKRPDKGPAVGKVLLVDPGWSRTPGTRRQLTRGSLLGLALYLAMWPFWWLVLKSPEQGAQSFLHAAMEAEYARVEGGLLIRDCQPAKLRRAEIKDEGVQKEIWQTSEKAVETLEKEGARARAAEKKAAEEAKKDEERQKEHREKKEGSRRTPPQVAKRLSPSGPPGLSTQSQGQNNHFPSLFAGVVHPLTVLARCLSLQEGTHLTSLHRNSIAMVASGEAPQQTPASQSASSPAQPTMSSVDSPKTDQSAPPASDPTVPSQQPPVEMQEIDGSAASASHPQAPERFTTATEGTSEAASTETSTTKLVAGDNAPFLQNRSRAESSAIGPSLETDAPPAMPDAVLPTVMITLCLPTTGTRHPFKIDERHLKRRNKVVASPPASPTLAQAVDGAANAVAAEGQAEPKEPLQPQSVDPWGISIYTVKELIWSDWRDEWELRPTSPSAIRLIHFGKVLDDKSILKDLKLNATSPNMVHMSVKPADLDDDETGGKLGKVASRTSNPRGRRGNNRPESNADETERSPGCRCLADICLFLPWTLRHWRPDECRSDAPFYEHFTRTPHVHWRLETTFLFCSFPTFVYAKHCMACGRLVFRLAGLRLAFGSGASPGVPITVAGRPAYGDNSVVCLNSTHPIEFSSR</sequence>
<feature type="compositionally biased region" description="Polar residues" evidence="3">
    <location>
        <begin position="507"/>
        <end position="520"/>
    </location>
</feature>
<dbReference type="PANTHER" id="PTHR24320">
    <property type="entry name" value="RETINOL DEHYDROGENASE"/>
    <property type="match status" value="1"/>
</dbReference>
<feature type="transmembrane region" description="Helical" evidence="4">
    <location>
        <begin position="304"/>
        <end position="321"/>
    </location>
</feature>
<keyword evidence="4" id="KW-0472">Membrane</keyword>
<dbReference type="InterPro" id="IPR036291">
    <property type="entry name" value="NAD(P)-bd_dom_sf"/>
</dbReference>
<dbReference type="Gene3D" id="3.10.20.90">
    <property type="entry name" value="Phosphatidylinositol 3-kinase Catalytic Subunit, Chain A, domain 1"/>
    <property type="match status" value="1"/>
</dbReference>
<dbReference type="Pfam" id="PF13881">
    <property type="entry name" value="Rad60-SLD_2"/>
    <property type="match status" value="1"/>
</dbReference>
<evidence type="ECO:0000256" key="3">
    <source>
        <dbReference type="SAM" id="MobiDB-lite"/>
    </source>
</evidence>
<dbReference type="GO" id="GO:0016491">
    <property type="term" value="F:oxidoreductase activity"/>
    <property type="evidence" value="ECO:0007669"/>
    <property type="project" value="UniProtKB-KW"/>
</dbReference>
<dbReference type="OrthoDB" id="191139at2759"/>
<feature type="region of interest" description="Disordered" evidence="3">
    <location>
        <begin position="486"/>
        <end position="604"/>
    </location>
</feature>
<feature type="transmembrane region" description="Helical" evidence="4">
    <location>
        <begin position="20"/>
        <end position="44"/>
    </location>
</feature>
<dbReference type="SUPFAM" id="SSF54236">
    <property type="entry name" value="Ubiquitin-like"/>
    <property type="match status" value="1"/>
</dbReference>
<proteinExistence type="inferred from homology"/>
<gene>
    <name evidence="6" type="ORF">FH972_026591</name>
</gene>
<dbReference type="InterPro" id="IPR002347">
    <property type="entry name" value="SDR_fam"/>
</dbReference>
<reference evidence="6 7" key="1">
    <citation type="submission" date="2019-06" db="EMBL/GenBank/DDBJ databases">
        <title>A chromosomal-level reference genome of Carpinus fangiana (Coryloideae, Betulaceae).</title>
        <authorList>
            <person name="Yang X."/>
            <person name="Wang Z."/>
            <person name="Zhang L."/>
            <person name="Hao G."/>
            <person name="Liu J."/>
            <person name="Yang Y."/>
        </authorList>
    </citation>
    <scope>NUCLEOTIDE SEQUENCE [LARGE SCALE GENOMIC DNA]</scope>
    <source>
        <strain evidence="6">Cfa_2016G</strain>
        <tissue evidence="6">Leaf</tissue>
    </source>
</reference>
<feature type="compositionally biased region" description="Low complexity" evidence="3">
    <location>
        <begin position="489"/>
        <end position="506"/>
    </location>
</feature>
<feature type="region of interest" description="Disordered" evidence="3">
    <location>
        <begin position="382"/>
        <end position="444"/>
    </location>
</feature>
<dbReference type="InterPro" id="IPR039540">
    <property type="entry name" value="UBL3-like_ubiquitin_dom"/>
</dbReference>
<feature type="compositionally biased region" description="Low complexity" evidence="3">
    <location>
        <begin position="658"/>
        <end position="669"/>
    </location>
</feature>
<evidence type="ECO:0000313" key="7">
    <source>
        <dbReference type="Proteomes" id="UP000327013"/>
    </source>
</evidence>
<accession>A0A5N6L4F3</accession>
<keyword evidence="2" id="KW-0560">Oxidoreductase</keyword>
<dbReference type="EMBL" id="VIBQ01000100">
    <property type="protein sequence ID" value="KAB8760599.1"/>
    <property type="molecule type" value="Genomic_DNA"/>
</dbReference>
<evidence type="ECO:0000256" key="1">
    <source>
        <dbReference type="ARBA" id="ARBA00006484"/>
    </source>
</evidence>